<dbReference type="Pfam" id="PF01591">
    <property type="entry name" value="6PF2K"/>
    <property type="match status" value="1"/>
</dbReference>
<dbReference type="InterPro" id="IPR027417">
    <property type="entry name" value="P-loop_NTPase"/>
</dbReference>
<feature type="region of interest" description="Disordered" evidence="3">
    <location>
        <begin position="401"/>
        <end position="428"/>
    </location>
</feature>
<dbReference type="PRINTS" id="PR00991">
    <property type="entry name" value="6PFRUCTKNASE"/>
</dbReference>
<evidence type="ECO:0000313" key="6">
    <source>
        <dbReference type="Proteomes" id="UP000027920"/>
    </source>
</evidence>
<dbReference type="InterPro" id="IPR013079">
    <property type="entry name" value="6Phosfructo_kin"/>
</dbReference>
<keyword evidence="2" id="KW-0067">ATP-binding</keyword>
<dbReference type="InterPro" id="IPR003094">
    <property type="entry name" value="6Pfruct_kin"/>
</dbReference>
<dbReference type="Gene3D" id="3.40.50.300">
    <property type="entry name" value="P-loop containing nucleotide triphosphate hydrolases"/>
    <property type="match status" value="1"/>
</dbReference>
<name>A0A072PLY3_9EURO</name>
<feature type="compositionally biased region" description="Low complexity" evidence="3">
    <location>
        <begin position="401"/>
        <end position="411"/>
    </location>
</feature>
<dbReference type="GO" id="GO:0005524">
    <property type="term" value="F:ATP binding"/>
    <property type="evidence" value="ECO:0007669"/>
    <property type="project" value="UniProtKB-KW"/>
</dbReference>
<dbReference type="InterPro" id="IPR029033">
    <property type="entry name" value="His_PPase_superfam"/>
</dbReference>
<dbReference type="Proteomes" id="UP000027920">
    <property type="component" value="Unassembled WGS sequence"/>
</dbReference>
<keyword evidence="6" id="KW-1185">Reference proteome</keyword>
<keyword evidence="1" id="KW-0547">Nucleotide-binding</keyword>
<feature type="domain" description="6-phosphofructo-2-kinase" evidence="4">
    <location>
        <begin position="73"/>
        <end position="292"/>
    </location>
</feature>
<dbReference type="PANTHER" id="PTHR10606">
    <property type="entry name" value="6-PHOSPHOFRUCTO-2-KINASE/FRUCTOSE-2,6-BISPHOSPHATASE"/>
    <property type="match status" value="1"/>
</dbReference>
<proteinExistence type="predicted"/>
<comment type="caution">
    <text evidence="5">The sequence shown here is derived from an EMBL/GenBank/DDBJ whole genome shotgun (WGS) entry which is preliminary data.</text>
</comment>
<evidence type="ECO:0000256" key="2">
    <source>
        <dbReference type="ARBA" id="ARBA00022840"/>
    </source>
</evidence>
<dbReference type="SUPFAM" id="SSF53254">
    <property type="entry name" value="Phosphoglycerate mutase-like"/>
    <property type="match status" value="1"/>
</dbReference>
<dbReference type="PANTHER" id="PTHR10606:SF32">
    <property type="entry name" value="6-PHOSPHOFRUCTO-2-KINASE 1"/>
    <property type="match status" value="1"/>
</dbReference>
<dbReference type="GO" id="GO:0003873">
    <property type="term" value="F:6-phosphofructo-2-kinase activity"/>
    <property type="evidence" value="ECO:0007669"/>
    <property type="project" value="InterPro"/>
</dbReference>
<dbReference type="HOGENOM" id="CLU_006383_3_1_1"/>
<dbReference type="SUPFAM" id="SSF52540">
    <property type="entry name" value="P-loop containing nucleoside triphosphate hydrolases"/>
    <property type="match status" value="1"/>
</dbReference>
<dbReference type="OrthoDB" id="267323at2759"/>
<evidence type="ECO:0000313" key="5">
    <source>
        <dbReference type="EMBL" id="KEF60876.1"/>
    </source>
</evidence>
<accession>A0A072PLY3</accession>
<gene>
    <name evidence="5" type="ORF">A1O9_02438</name>
</gene>
<sequence>MSITCVDLHRTSPVLPASLVDQFPPGARLMSSSSKRKRQADGDLLKPEKRVAVRRRTPSPAPTTLPRSGPWSSKLIIVLVGLPARGKSYIARKLCRYLNWLQYDTKIFNVGNKRRALNNLYAGAQEHSASFFDPSDPKASKIREVAAMGTLEELLDFLLLEGGSVALFDATNTTVPRRRTVVDRVRQRAGDEIDVLFLESQCFDEDLLESNMRLKLSGPDYKGHNPIASLADFKERVVMYSKKYVPLGSAEEALGWSFCKMIDVGRKFVMHNIQGYLAFKTVQYIQNFHLQPRQIWLTRRGESQDDEFGEDTADPHLSDHGRKYATALTAFIDKHRIMWRDQRTSTLRTSHSDGKQNIASQCTSPNFQVWASRAVRSRETSSGFSQPQYLVKHLHMLDSFSPSQDNSSSKSETQNQDASTQPPAFAHEESHSEIAHRIQWTILELERLHDHVLLIAGVAVLRVLLAYFRDLSETPALVKRDIPLHTLYLLEPVSFGIFLA</sequence>
<dbReference type="GeneID" id="25277382"/>
<evidence type="ECO:0000256" key="1">
    <source>
        <dbReference type="ARBA" id="ARBA00022741"/>
    </source>
</evidence>
<dbReference type="GO" id="GO:0005829">
    <property type="term" value="C:cytosol"/>
    <property type="evidence" value="ECO:0007669"/>
    <property type="project" value="TreeGrafter"/>
</dbReference>
<organism evidence="5 6">
    <name type="scientific">Exophiala aquamarina CBS 119918</name>
    <dbReference type="NCBI Taxonomy" id="1182545"/>
    <lineage>
        <taxon>Eukaryota</taxon>
        <taxon>Fungi</taxon>
        <taxon>Dikarya</taxon>
        <taxon>Ascomycota</taxon>
        <taxon>Pezizomycotina</taxon>
        <taxon>Eurotiomycetes</taxon>
        <taxon>Chaetothyriomycetidae</taxon>
        <taxon>Chaetothyriales</taxon>
        <taxon>Herpotrichiellaceae</taxon>
        <taxon>Exophiala</taxon>
    </lineage>
</organism>
<dbReference type="PIRSF" id="PIRSF000709">
    <property type="entry name" value="6PFK_2-Ptase"/>
    <property type="match status" value="1"/>
</dbReference>
<reference evidence="5 6" key="1">
    <citation type="submission" date="2013-03" db="EMBL/GenBank/DDBJ databases">
        <title>The Genome Sequence of Exophiala aquamarina CBS 119918.</title>
        <authorList>
            <consortium name="The Broad Institute Genomics Platform"/>
            <person name="Cuomo C."/>
            <person name="de Hoog S."/>
            <person name="Gorbushina A."/>
            <person name="Walker B."/>
            <person name="Young S.K."/>
            <person name="Zeng Q."/>
            <person name="Gargeya S."/>
            <person name="Fitzgerald M."/>
            <person name="Haas B."/>
            <person name="Abouelleil A."/>
            <person name="Allen A.W."/>
            <person name="Alvarado L."/>
            <person name="Arachchi H.M."/>
            <person name="Berlin A.M."/>
            <person name="Chapman S.B."/>
            <person name="Gainer-Dewar J."/>
            <person name="Goldberg J."/>
            <person name="Griggs A."/>
            <person name="Gujja S."/>
            <person name="Hansen M."/>
            <person name="Howarth C."/>
            <person name="Imamovic A."/>
            <person name="Ireland A."/>
            <person name="Larimer J."/>
            <person name="McCowan C."/>
            <person name="Murphy C."/>
            <person name="Pearson M."/>
            <person name="Poon T.W."/>
            <person name="Priest M."/>
            <person name="Roberts A."/>
            <person name="Saif S."/>
            <person name="Shea T."/>
            <person name="Sisk P."/>
            <person name="Sykes S."/>
            <person name="Wortman J."/>
            <person name="Nusbaum C."/>
            <person name="Birren B."/>
        </authorList>
    </citation>
    <scope>NUCLEOTIDE SEQUENCE [LARGE SCALE GENOMIC DNA]</scope>
    <source>
        <strain evidence="5 6">CBS 119918</strain>
    </source>
</reference>
<evidence type="ECO:0000259" key="4">
    <source>
        <dbReference type="Pfam" id="PF01591"/>
    </source>
</evidence>
<dbReference type="FunFam" id="3.40.50.300:FF:000644">
    <property type="entry name" value="GpmB, Fructose-2,6-bisphosphatase"/>
    <property type="match status" value="1"/>
</dbReference>
<dbReference type="STRING" id="1182545.A0A072PLY3"/>
<dbReference type="RefSeq" id="XP_013263466.1">
    <property type="nucleotide sequence ID" value="XM_013408012.1"/>
</dbReference>
<protein>
    <recommendedName>
        <fullName evidence="4">6-phosphofructo-2-kinase domain-containing protein</fullName>
    </recommendedName>
</protein>
<dbReference type="AlphaFoldDB" id="A0A072PLY3"/>
<evidence type="ECO:0000256" key="3">
    <source>
        <dbReference type="SAM" id="MobiDB-lite"/>
    </source>
</evidence>
<dbReference type="GO" id="GO:0006000">
    <property type="term" value="P:fructose metabolic process"/>
    <property type="evidence" value="ECO:0007669"/>
    <property type="project" value="InterPro"/>
</dbReference>
<dbReference type="GO" id="GO:0006003">
    <property type="term" value="P:fructose 2,6-bisphosphate metabolic process"/>
    <property type="evidence" value="ECO:0007669"/>
    <property type="project" value="InterPro"/>
</dbReference>
<dbReference type="EMBL" id="AMGV01000002">
    <property type="protein sequence ID" value="KEF60876.1"/>
    <property type="molecule type" value="Genomic_DNA"/>
</dbReference>
<dbReference type="VEuPathDB" id="FungiDB:A1O9_02438"/>
<dbReference type="Gene3D" id="3.40.50.1240">
    <property type="entry name" value="Phosphoglycerate mutase-like"/>
    <property type="match status" value="1"/>
</dbReference>
<feature type="compositionally biased region" description="Polar residues" evidence="3">
    <location>
        <begin position="412"/>
        <end position="422"/>
    </location>
</feature>